<keyword evidence="1" id="KW-0472">Membrane</keyword>
<evidence type="ECO:0000313" key="2">
    <source>
        <dbReference type="EMBL" id="MFE9603532.1"/>
    </source>
</evidence>
<evidence type="ECO:0008006" key="4">
    <source>
        <dbReference type="Google" id="ProtNLM"/>
    </source>
</evidence>
<name>A0ABW6MDY2_9ACTN</name>
<keyword evidence="1" id="KW-1133">Transmembrane helix</keyword>
<dbReference type="EMBL" id="JBIAHM010000013">
    <property type="protein sequence ID" value="MFE9603532.1"/>
    <property type="molecule type" value="Genomic_DNA"/>
</dbReference>
<dbReference type="Proteomes" id="UP001601303">
    <property type="component" value="Unassembled WGS sequence"/>
</dbReference>
<sequence>MAAVSGQVRLSLTSFGGVVLGGVLSFLVQFTTQRSAERAQQRHQRTELVEARRAERLALLERFVEVGAEAERVAFARPPECDDTTPWKLTAQDVMNRLWVVERLVRIQFPLPVHEAARRYFLDLNRTVWEGLPDGESVRDYLEDNRLAFLDAARAVMQQGEPS</sequence>
<feature type="transmembrane region" description="Helical" evidence="1">
    <location>
        <begin position="12"/>
        <end position="32"/>
    </location>
</feature>
<accession>A0ABW6MDY2</accession>
<protein>
    <recommendedName>
        <fullName evidence="4">Secreted protein</fullName>
    </recommendedName>
</protein>
<keyword evidence="1" id="KW-0812">Transmembrane</keyword>
<evidence type="ECO:0000256" key="1">
    <source>
        <dbReference type="SAM" id="Phobius"/>
    </source>
</evidence>
<dbReference type="RefSeq" id="WP_388112203.1">
    <property type="nucleotide sequence ID" value="NZ_JBIAHM010000013.1"/>
</dbReference>
<gene>
    <name evidence="2" type="ORF">ACFYNQ_33830</name>
</gene>
<proteinExistence type="predicted"/>
<comment type="caution">
    <text evidence="2">The sequence shown here is derived from an EMBL/GenBank/DDBJ whole genome shotgun (WGS) entry which is preliminary data.</text>
</comment>
<keyword evidence="3" id="KW-1185">Reference proteome</keyword>
<evidence type="ECO:0000313" key="3">
    <source>
        <dbReference type="Proteomes" id="UP001601303"/>
    </source>
</evidence>
<organism evidence="2 3">
    <name type="scientific">Streptomyces hokutonensis</name>
    <dbReference type="NCBI Taxonomy" id="1306990"/>
    <lineage>
        <taxon>Bacteria</taxon>
        <taxon>Bacillati</taxon>
        <taxon>Actinomycetota</taxon>
        <taxon>Actinomycetes</taxon>
        <taxon>Kitasatosporales</taxon>
        <taxon>Streptomycetaceae</taxon>
        <taxon>Streptomyces</taxon>
    </lineage>
</organism>
<reference evidence="2 3" key="1">
    <citation type="submission" date="2024-10" db="EMBL/GenBank/DDBJ databases">
        <title>The Natural Products Discovery Center: Release of the First 8490 Sequenced Strains for Exploring Actinobacteria Biosynthetic Diversity.</title>
        <authorList>
            <person name="Kalkreuter E."/>
            <person name="Kautsar S.A."/>
            <person name="Yang D."/>
            <person name="Bader C.D."/>
            <person name="Teijaro C.N."/>
            <person name="Fluegel L."/>
            <person name="Davis C.M."/>
            <person name="Simpson J.R."/>
            <person name="Lauterbach L."/>
            <person name="Steele A.D."/>
            <person name="Gui C."/>
            <person name="Meng S."/>
            <person name="Li G."/>
            <person name="Viehrig K."/>
            <person name="Ye F."/>
            <person name="Su P."/>
            <person name="Kiefer A.F."/>
            <person name="Nichols A."/>
            <person name="Cepeda A.J."/>
            <person name="Yan W."/>
            <person name="Fan B."/>
            <person name="Jiang Y."/>
            <person name="Adhikari A."/>
            <person name="Zheng C.-J."/>
            <person name="Schuster L."/>
            <person name="Cowan T.M."/>
            <person name="Smanski M.J."/>
            <person name="Chevrette M.G."/>
            <person name="De Carvalho L.P.S."/>
            <person name="Shen B."/>
        </authorList>
    </citation>
    <scope>NUCLEOTIDE SEQUENCE [LARGE SCALE GENOMIC DNA]</scope>
    <source>
        <strain evidence="2 3">NPDC006488</strain>
    </source>
</reference>